<dbReference type="AlphaFoldDB" id="A0A4Q4SV82"/>
<evidence type="ECO:0008006" key="3">
    <source>
        <dbReference type="Google" id="ProtNLM"/>
    </source>
</evidence>
<organism evidence="1 2">
    <name type="scientific">Monosporascus ibericus</name>
    <dbReference type="NCBI Taxonomy" id="155417"/>
    <lineage>
        <taxon>Eukaryota</taxon>
        <taxon>Fungi</taxon>
        <taxon>Dikarya</taxon>
        <taxon>Ascomycota</taxon>
        <taxon>Pezizomycotina</taxon>
        <taxon>Sordariomycetes</taxon>
        <taxon>Xylariomycetidae</taxon>
        <taxon>Xylariales</taxon>
        <taxon>Xylariales incertae sedis</taxon>
        <taxon>Monosporascus</taxon>
    </lineage>
</organism>
<name>A0A4Q4SV82_9PEZI</name>
<keyword evidence="2" id="KW-1185">Reference proteome</keyword>
<dbReference type="STRING" id="155417.A0A4Q4SV82"/>
<dbReference type="Gene3D" id="3.30.710.10">
    <property type="entry name" value="Potassium Channel Kv1.1, Chain A"/>
    <property type="match status" value="1"/>
</dbReference>
<gene>
    <name evidence="1" type="ORF">DL764_010522</name>
</gene>
<dbReference type="OrthoDB" id="9997739at2759"/>
<comment type="caution">
    <text evidence="1">The sequence shown here is derived from an EMBL/GenBank/DDBJ whole genome shotgun (WGS) entry which is preliminary data.</text>
</comment>
<dbReference type="Proteomes" id="UP000293360">
    <property type="component" value="Unassembled WGS sequence"/>
</dbReference>
<evidence type="ECO:0000313" key="2">
    <source>
        <dbReference type="Proteomes" id="UP000293360"/>
    </source>
</evidence>
<dbReference type="InterPro" id="IPR011333">
    <property type="entry name" value="SKP1/BTB/POZ_sf"/>
</dbReference>
<dbReference type="EMBL" id="QJNU01001565">
    <property type="protein sequence ID" value="RYO75352.1"/>
    <property type="molecule type" value="Genomic_DNA"/>
</dbReference>
<evidence type="ECO:0000313" key="1">
    <source>
        <dbReference type="EMBL" id="RYO75352.1"/>
    </source>
</evidence>
<sequence>MLINGSMKEARDRRVVWDDIDEETFVAFSQFAYTAHYDTPEHPTSLPEPEGIGEAKPSCISRSEKFDSFCRRSKRTILEWEQDFKAKLNLKREAYLAIYSIFLEFVVYADSDSQCFNESLNISACSFLFHARLYVLADRYCINTLKEMALGKLHRALLLVPLDLYASDCFCELVRFAYTNTRTTKGFGQCELRSLLVTFGACTFDWFIHNSAFNGVLRDHGEFGLGILTKLSSVQNEVYRVVLSG</sequence>
<accession>A0A4Q4SV82</accession>
<reference evidence="1 2" key="1">
    <citation type="submission" date="2018-06" db="EMBL/GenBank/DDBJ databases">
        <title>Complete Genomes of Monosporascus.</title>
        <authorList>
            <person name="Robinson A.J."/>
            <person name="Natvig D.O."/>
        </authorList>
    </citation>
    <scope>NUCLEOTIDE SEQUENCE [LARGE SCALE GENOMIC DNA]</scope>
    <source>
        <strain evidence="1 2">CBS 110550</strain>
    </source>
</reference>
<proteinExistence type="predicted"/>
<dbReference type="PANTHER" id="PTHR47843">
    <property type="entry name" value="BTB DOMAIN-CONTAINING PROTEIN-RELATED"/>
    <property type="match status" value="1"/>
</dbReference>
<protein>
    <recommendedName>
        <fullName evidence="3">BTB domain-containing protein</fullName>
    </recommendedName>
</protein>